<keyword evidence="3" id="KW-1185">Reference proteome</keyword>
<dbReference type="AlphaFoldDB" id="A0AAN7C6W4"/>
<comment type="caution">
    <text evidence="2">The sequence shown here is derived from an EMBL/GenBank/DDBJ whole genome shotgun (WGS) entry which is preliminary data.</text>
</comment>
<dbReference type="Pfam" id="PF06985">
    <property type="entry name" value="HET"/>
    <property type="match status" value="1"/>
</dbReference>
<protein>
    <recommendedName>
        <fullName evidence="1">Heterokaryon incompatibility domain-containing protein</fullName>
    </recommendedName>
</protein>
<dbReference type="Proteomes" id="UP001303760">
    <property type="component" value="Unassembled WGS sequence"/>
</dbReference>
<accession>A0AAN7C6W4</accession>
<evidence type="ECO:0000259" key="1">
    <source>
        <dbReference type="Pfam" id="PF06985"/>
    </source>
</evidence>
<dbReference type="EMBL" id="MU860212">
    <property type="protein sequence ID" value="KAK4236127.1"/>
    <property type="molecule type" value="Genomic_DNA"/>
</dbReference>
<evidence type="ECO:0000313" key="3">
    <source>
        <dbReference type="Proteomes" id="UP001303760"/>
    </source>
</evidence>
<dbReference type="PANTHER" id="PTHR33112:SF10">
    <property type="entry name" value="TOL"/>
    <property type="match status" value="1"/>
</dbReference>
<evidence type="ECO:0000313" key="2">
    <source>
        <dbReference type="EMBL" id="KAK4236127.1"/>
    </source>
</evidence>
<feature type="domain" description="Heterokaryon incompatibility" evidence="1">
    <location>
        <begin position="38"/>
        <end position="109"/>
    </location>
</feature>
<proteinExistence type="predicted"/>
<reference evidence="2" key="1">
    <citation type="journal article" date="2023" name="Mol. Phylogenet. Evol.">
        <title>Genome-scale phylogeny and comparative genomics of the fungal order Sordariales.</title>
        <authorList>
            <person name="Hensen N."/>
            <person name="Bonometti L."/>
            <person name="Westerberg I."/>
            <person name="Brannstrom I.O."/>
            <person name="Guillou S."/>
            <person name="Cros-Aarteil S."/>
            <person name="Calhoun S."/>
            <person name="Haridas S."/>
            <person name="Kuo A."/>
            <person name="Mondo S."/>
            <person name="Pangilinan J."/>
            <person name="Riley R."/>
            <person name="LaButti K."/>
            <person name="Andreopoulos B."/>
            <person name="Lipzen A."/>
            <person name="Chen C."/>
            <person name="Yan M."/>
            <person name="Daum C."/>
            <person name="Ng V."/>
            <person name="Clum A."/>
            <person name="Steindorff A."/>
            <person name="Ohm R.A."/>
            <person name="Martin F."/>
            <person name="Silar P."/>
            <person name="Natvig D.O."/>
            <person name="Lalanne C."/>
            <person name="Gautier V."/>
            <person name="Ament-Velasquez S.L."/>
            <person name="Kruys A."/>
            <person name="Hutchinson M.I."/>
            <person name="Powell A.J."/>
            <person name="Barry K."/>
            <person name="Miller A.N."/>
            <person name="Grigoriev I.V."/>
            <person name="Debuchy R."/>
            <person name="Gladieux P."/>
            <person name="Hiltunen Thoren M."/>
            <person name="Johannesson H."/>
        </authorList>
    </citation>
    <scope>NUCLEOTIDE SEQUENCE</scope>
    <source>
        <strain evidence="2">CBS 532.94</strain>
    </source>
</reference>
<sequence>MALPPNTALRLVDIGTYMDSNTRTVDVSGGSDAGALQYITLSYRWTEETKLTNLTTKNKHQFQRSIPTDVWPKVYRDAVSIAHQLDVRYLWIDSLCIIQNQPEDWRKQAA</sequence>
<dbReference type="InterPro" id="IPR010730">
    <property type="entry name" value="HET"/>
</dbReference>
<name>A0AAN7C6W4_9PEZI</name>
<gene>
    <name evidence="2" type="ORF">C8A03DRAFT_35984</name>
</gene>
<organism evidence="2 3">
    <name type="scientific">Achaetomium macrosporum</name>
    <dbReference type="NCBI Taxonomy" id="79813"/>
    <lineage>
        <taxon>Eukaryota</taxon>
        <taxon>Fungi</taxon>
        <taxon>Dikarya</taxon>
        <taxon>Ascomycota</taxon>
        <taxon>Pezizomycotina</taxon>
        <taxon>Sordariomycetes</taxon>
        <taxon>Sordariomycetidae</taxon>
        <taxon>Sordariales</taxon>
        <taxon>Chaetomiaceae</taxon>
        <taxon>Achaetomium</taxon>
    </lineage>
</organism>
<dbReference type="PANTHER" id="PTHR33112">
    <property type="entry name" value="DOMAIN PROTEIN, PUTATIVE-RELATED"/>
    <property type="match status" value="1"/>
</dbReference>
<reference evidence="2" key="2">
    <citation type="submission" date="2023-05" db="EMBL/GenBank/DDBJ databases">
        <authorList>
            <consortium name="Lawrence Berkeley National Laboratory"/>
            <person name="Steindorff A."/>
            <person name="Hensen N."/>
            <person name="Bonometti L."/>
            <person name="Westerberg I."/>
            <person name="Brannstrom I.O."/>
            <person name="Guillou S."/>
            <person name="Cros-Aarteil S."/>
            <person name="Calhoun S."/>
            <person name="Haridas S."/>
            <person name="Kuo A."/>
            <person name="Mondo S."/>
            <person name="Pangilinan J."/>
            <person name="Riley R."/>
            <person name="Labutti K."/>
            <person name="Andreopoulos B."/>
            <person name="Lipzen A."/>
            <person name="Chen C."/>
            <person name="Yanf M."/>
            <person name="Daum C."/>
            <person name="Ng V."/>
            <person name="Clum A."/>
            <person name="Ohm R."/>
            <person name="Martin F."/>
            <person name="Silar P."/>
            <person name="Natvig D."/>
            <person name="Lalanne C."/>
            <person name="Gautier V."/>
            <person name="Ament-Velasquez S.L."/>
            <person name="Kruys A."/>
            <person name="Hutchinson M.I."/>
            <person name="Powell A.J."/>
            <person name="Barry K."/>
            <person name="Miller A.N."/>
            <person name="Grigoriev I.V."/>
            <person name="Debuchy R."/>
            <person name="Gladieux P."/>
            <person name="Thoren M.H."/>
            <person name="Johannesson H."/>
        </authorList>
    </citation>
    <scope>NUCLEOTIDE SEQUENCE</scope>
    <source>
        <strain evidence="2">CBS 532.94</strain>
    </source>
</reference>